<gene>
    <name evidence="2" type="ordered locus">Os06g0714951</name>
    <name evidence="2" type="ORF">OSNPB_060714951</name>
</gene>
<feature type="compositionally biased region" description="Basic and acidic residues" evidence="1">
    <location>
        <begin position="22"/>
        <end position="33"/>
    </location>
</feature>
<proteinExistence type="predicted"/>
<feature type="region of interest" description="Disordered" evidence="1">
    <location>
        <begin position="1"/>
        <end position="38"/>
    </location>
</feature>
<reference evidence="2 3" key="2">
    <citation type="journal article" date="2013" name="Plant Cell Physiol.">
        <title>Rice Annotation Project Database (RAP-DB): an integrative and interactive database for rice genomics.</title>
        <authorList>
            <person name="Sakai H."/>
            <person name="Lee S.S."/>
            <person name="Tanaka T."/>
            <person name="Numa H."/>
            <person name="Kim J."/>
            <person name="Kawahara Y."/>
            <person name="Wakimoto H."/>
            <person name="Yang C.C."/>
            <person name="Iwamoto M."/>
            <person name="Abe T."/>
            <person name="Yamada Y."/>
            <person name="Muto A."/>
            <person name="Inokuchi H."/>
            <person name="Ikemura T."/>
            <person name="Matsumoto T."/>
            <person name="Sasaki T."/>
            <person name="Itoh T."/>
        </authorList>
    </citation>
    <scope>NUCLEOTIDE SEQUENCE [LARGE SCALE GENOMIC DNA]</scope>
    <source>
        <strain evidence="3">cv. Nipponbare</strain>
    </source>
</reference>
<evidence type="ECO:0000313" key="2">
    <source>
        <dbReference type="EMBL" id="BAS99490.1"/>
    </source>
</evidence>
<evidence type="ECO:0000256" key="1">
    <source>
        <dbReference type="SAM" id="MobiDB-lite"/>
    </source>
</evidence>
<name>A0A0P0X130_ORYSJ</name>
<dbReference type="Gramene" id="Os06t0714951-00">
    <property type="protein sequence ID" value="Os06t0714951-00"/>
    <property type="gene ID" value="Os06g0714951"/>
</dbReference>
<protein>
    <submittedName>
        <fullName evidence="2">Os06g0714951 protein</fullName>
    </submittedName>
</protein>
<dbReference type="Proteomes" id="UP000059680">
    <property type="component" value="Chromosome 6"/>
</dbReference>
<dbReference type="InParanoid" id="A0A0P0X130"/>
<reference evidence="3" key="1">
    <citation type="journal article" date="2005" name="Nature">
        <title>The map-based sequence of the rice genome.</title>
        <authorList>
            <consortium name="International rice genome sequencing project (IRGSP)"/>
            <person name="Matsumoto T."/>
            <person name="Wu J."/>
            <person name="Kanamori H."/>
            <person name="Katayose Y."/>
            <person name="Fujisawa M."/>
            <person name="Namiki N."/>
            <person name="Mizuno H."/>
            <person name="Yamamoto K."/>
            <person name="Antonio B.A."/>
            <person name="Baba T."/>
            <person name="Sakata K."/>
            <person name="Nagamura Y."/>
            <person name="Aoki H."/>
            <person name="Arikawa K."/>
            <person name="Arita K."/>
            <person name="Bito T."/>
            <person name="Chiden Y."/>
            <person name="Fujitsuka N."/>
            <person name="Fukunaka R."/>
            <person name="Hamada M."/>
            <person name="Harada C."/>
            <person name="Hayashi A."/>
            <person name="Hijishita S."/>
            <person name="Honda M."/>
            <person name="Hosokawa S."/>
            <person name="Ichikawa Y."/>
            <person name="Idonuma A."/>
            <person name="Iijima M."/>
            <person name="Ikeda M."/>
            <person name="Ikeno M."/>
            <person name="Ito K."/>
            <person name="Ito S."/>
            <person name="Ito T."/>
            <person name="Ito Y."/>
            <person name="Ito Y."/>
            <person name="Iwabuchi A."/>
            <person name="Kamiya K."/>
            <person name="Karasawa W."/>
            <person name="Kurita K."/>
            <person name="Katagiri S."/>
            <person name="Kikuta A."/>
            <person name="Kobayashi H."/>
            <person name="Kobayashi N."/>
            <person name="Machita K."/>
            <person name="Maehara T."/>
            <person name="Masukawa M."/>
            <person name="Mizubayashi T."/>
            <person name="Mukai Y."/>
            <person name="Nagasaki H."/>
            <person name="Nagata Y."/>
            <person name="Naito S."/>
            <person name="Nakashima M."/>
            <person name="Nakama Y."/>
            <person name="Nakamichi Y."/>
            <person name="Nakamura M."/>
            <person name="Meguro A."/>
            <person name="Negishi M."/>
            <person name="Ohta I."/>
            <person name="Ohta T."/>
            <person name="Okamoto M."/>
            <person name="Ono N."/>
            <person name="Saji S."/>
            <person name="Sakaguchi M."/>
            <person name="Sakai K."/>
            <person name="Shibata M."/>
            <person name="Shimokawa T."/>
            <person name="Song J."/>
            <person name="Takazaki Y."/>
            <person name="Terasawa K."/>
            <person name="Tsugane M."/>
            <person name="Tsuji K."/>
            <person name="Ueda S."/>
            <person name="Waki K."/>
            <person name="Yamagata H."/>
            <person name="Yamamoto M."/>
            <person name="Yamamoto S."/>
            <person name="Yamane H."/>
            <person name="Yoshiki S."/>
            <person name="Yoshihara R."/>
            <person name="Yukawa K."/>
            <person name="Zhong H."/>
            <person name="Yano M."/>
            <person name="Yuan Q."/>
            <person name="Ouyang S."/>
            <person name="Liu J."/>
            <person name="Jones K.M."/>
            <person name="Gansberger K."/>
            <person name="Moffat K."/>
            <person name="Hill J."/>
            <person name="Bera J."/>
            <person name="Fadrosh D."/>
            <person name="Jin S."/>
            <person name="Johri S."/>
            <person name="Kim M."/>
            <person name="Overton L."/>
            <person name="Reardon M."/>
            <person name="Tsitrin T."/>
            <person name="Vuong H."/>
            <person name="Weaver B."/>
            <person name="Ciecko A."/>
            <person name="Tallon L."/>
            <person name="Jackson J."/>
            <person name="Pai G."/>
            <person name="Aken S.V."/>
            <person name="Utterback T."/>
            <person name="Reidmuller S."/>
            <person name="Feldblyum T."/>
            <person name="Hsiao J."/>
            <person name="Zismann V."/>
            <person name="Iobst S."/>
            <person name="de Vazeille A.R."/>
            <person name="Buell C.R."/>
            <person name="Ying K."/>
            <person name="Li Y."/>
            <person name="Lu T."/>
            <person name="Huang Y."/>
            <person name="Zhao Q."/>
            <person name="Feng Q."/>
            <person name="Zhang L."/>
            <person name="Zhu J."/>
            <person name="Weng Q."/>
            <person name="Mu J."/>
            <person name="Lu Y."/>
            <person name="Fan D."/>
            <person name="Liu Y."/>
            <person name="Guan J."/>
            <person name="Zhang Y."/>
            <person name="Yu S."/>
            <person name="Liu X."/>
            <person name="Zhang Y."/>
            <person name="Hong G."/>
            <person name="Han B."/>
            <person name="Choisne N."/>
            <person name="Demange N."/>
            <person name="Orjeda G."/>
            <person name="Samain S."/>
            <person name="Cattolico L."/>
            <person name="Pelletier E."/>
            <person name="Couloux A."/>
            <person name="Segurens B."/>
            <person name="Wincker P."/>
            <person name="D'Hont A."/>
            <person name="Scarpelli C."/>
            <person name="Weissenbach J."/>
            <person name="Salanoubat M."/>
            <person name="Quetier F."/>
            <person name="Yu Y."/>
            <person name="Kim H.R."/>
            <person name="Rambo T."/>
            <person name="Currie J."/>
            <person name="Collura K."/>
            <person name="Luo M."/>
            <person name="Yang T."/>
            <person name="Ammiraju J.S.S."/>
            <person name="Engler F."/>
            <person name="Soderlund C."/>
            <person name="Wing R.A."/>
            <person name="Palmer L.E."/>
            <person name="de la Bastide M."/>
            <person name="Spiegel L."/>
            <person name="Nascimento L."/>
            <person name="Zutavern T."/>
            <person name="O'Shaughnessy A."/>
            <person name="Dike S."/>
            <person name="Dedhia N."/>
            <person name="Preston R."/>
            <person name="Balija V."/>
            <person name="McCombie W.R."/>
            <person name="Chow T."/>
            <person name="Chen H."/>
            <person name="Chung M."/>
            <person name="Chen C."/>
            <person name="Shaw J."/>
            <person name="Wu H."/>
            <person name="Hsiao K."/>
            <person name="Chao Y."/>
            <person name="Chu M."/>
            <person name="Cheng C."/>
            <person name="Hour A."/>
            <person name="Lee P."/>
            <person name="Lin S."/>
            <person name="Lin Y."/>
            <person name="Liou J."/>
            <person name="Liu S."/>
            <person name="Hsing Y."/>
            <person name="Raghuvanshi S."/>
            <person name="Mohanty A."/>
            <person name="Bharti A.K."/>
            <person name="Gaur A."/>
            <person name="Gupta V."/>
            <person name="Kumar D."/>
            <person name="Ravi V."/>
            <person name="Vij S."/>
            <person name="Kapur A."/>
            <person name="Khurana P."/>
            <person name="Khurana P."/>
            <person name="Khurana J.P."/>
            <person name="Tyagi A.K."/>
            <person name="Gaikwad K."/>
            <person name="Singh A."/>
            <person name="Dalal V."/>
            <person name="Srivastava S."/>
            <person name="Dixit A."/>
            <person name="Pal A.K."/>
            <person name="Ghazi I.A."/>
            <person name="Yadav M."/>
            <person name="Pandit A."/>
            <person name="Bhargava A."/>
            <person name="Sureshbabu K."/>
            <person name="Batra K."/>
            <person name="Sharma T.R."/>
            <person name="Mohapatra T."/>
            <person name="Singh N.K."/>
            <person name="Messing J."/>
            <person name="Nelson A.B."/>
            <person name="Fuks G."/>
            <person name="Kavchok S."/>
            <person name="Keizer G."/>
            <person name="Linton E."/>
            <person name="Llaca V."/>
            <person name="Song R."/>
            <person name="Tanyolac B."/>
            <person name="Young S."/>
            <person name="Ho-Il K."/>
            <person name="Hahn J.H."/>
            <person name="Sangsakoo G."/>
            <person name="Vanavichit A."/>
            <person name="de Mattos Luiz.A.T."/>
            <person name="Zimmer P.D."/>
            <person name="Malone G."/>
            <person name="Dellagostin O."/>
            <person name="de Oliveira A.C."/>
            <person name="Bevan M."/>
            <person name="Bancroft I."/>
            <person name="Minx P."/>
            <person name="Cordum H."/>
            <person name="Wilson R."/>
            <person name="Cheng Z."/>
            <person name="Jin W."/>
            <person name="Jiang J."/>
            <person name="Leong S.A."/>
            <person name="Iwama H."/>
            <person name="Gojobori T."/>
            <person name="Itoh T."/>
            <person name="Niimura Y."/>
            <person name="Fujii Y."/>
            <person name="Habara T."/>
            <person name="Sakai H."/>
            <person name="Sato Y."/>
            <person name="Wilson G."/>
            <person name="Kumar K."/>
            <person name="McCouch S."/>
            <person name="Juretic N."/>
            <person name="Hoen D."/>
            <person name="Wright S."/>
            <person name="Bruskiewich R."/>
            <person name="Bureau T."/>
            <person name="Miyao A."/>
            <person name="Hirochika H."/>
            <person name="Nishikawa T."/>
            <person name="Kadowaki K."/>
            <person name="Sugiura M."/>
            <person name="Burr B."/>
            <person name="Sasaki T."/>
        </authorList>
    </citation>
    <scope>NUCLEOTIDE SEQUENCE [LARGE SCALE GENOMIC DNA]</scope>
    <source>
        <strain evidence="3">cv. Nipponbare</strain>
    </source>
</reference>
<organism evidence="2 3">
    <name type="scientific">Oryza sativa subsp. japonica</name>
    <name type="common">Rice</name>
    <dbReference type="NCBI Taxonomy" id="39947"/>
    <lineage>
        <taxon>Eukaryota</taxon>
        <taxon>Viridiplantae</taxon>
        <taxon>Streptophyta</taxon>
        <taxon>Embryophyta</taxon>
        <taxon>Tracheophyta</taxon>
        <taxon>Spermatophyta</taxon>
        <taxon>Magnoliopsida</taxon>
        <taxon>Liliopsida</taxon>
        <taxon>Poales</taxon>
        <taxon>Poaceae</taxon>
        <taxon>BOP clade</taxon>
        <taxon>Oryzoideae</taxon>
        <taxon>Oryzeae</taxon>
        <taxon>Oryzinae</taxon>
        <taxon>Oryza</taxon>
        <taxon>Oryza sativa</taxon>
    </lineage>
</organism>
<accession>A0A0P0X130</accession>
<feature type="compositionally biased region" description="Basic and acidic residues" evidence="1">
    <location>
        <begin position="1"/>
        <end position="14"/>
    </location>
</feature>
<evidence type="ECO:0000313" key="3">
    <source>
        <dbReference type="Proteomes" id="UP000059680"/>
    </source>
</evidence>
<dbReference type="EMBL" id="AP014962">
    <property type="protein sequence ID" value="BAS99490.1"/>
    <property type="molecule type" value="Genomic_DNA"/>
</dbReference>
<keyword evidence="3" id="KW-1185">Reference proteome</keyword>
<dbReference type="AlphaFoldDB" id="A0A0P0X130"/>
<dbReference type="PaxDb" id="39947-A0A0P0X130"/>
<reference evidence="2 3" key="3">
    <citation type="journal article" date="2013" name="Rice">
        <title>Improvement of the Oryza sativa Nipponbare reference genome using next generation sequence and optical map data.</title>
        <authorList>
            <person name="Kawahara Y."/>
            <person name="de la Bastide M."/>
            <person name="Hamilton J.P."/>
            <person name="Kanamori H."/>
            <person name="McCombie W.R."/>
            <person name="Ouyang S."/>
            <person name="Schwartz D.C."/>
            <person name="Tanaka T."/>
            <person name="Wu J."/>
            <person name="Zhou S."/>
            <person name="Childs K.L."/>
            <person name="Davidson R.M."/>
            <person name="Lin H."/>
            <person name="Quesada-Ocampo L."/>
            <person name="Vaillancourt B."/>
            <person name="Sakai H."/>
            <person name="Lee S.S."/>
            <person name="Kim J."/>
            <person name="Numa H."/>
            <person name="Itoh T."/>
            <person name="Buell C.R."/>
            <person name="Matsumoto T."/>
        </authorList>
    </citation>
    <scope>NUCLEOTIDE SEQUENCE [LARGE SCALE GENOMIC DNA]</scope>
    <source>
        <strain evidence="3">cv. Nipponbare</strain>
    </source>
</reference>
<sequence>MDHVVGIHEQVGGEKKKKKKTTRVESIEREKRTRTVASPRLASASFVRGDPNAHAASPTCTITLTVHQSTRSMKRECTVLNCFFLRIKS</sequence>